<keyword evidence="5" id="KW-0175">Coiled coil</keyword>
<feature type="compositionally biased region" description="Polar residues" evidence="6">
    <location>
        <begin position="367"/>
        <end position="378"/>
    </location>
</feature>
<evidence type="ECO:0000256" key="6">
    <source>
        <dbReference type="SAM" id="MobiDB-lite"/>
    </source>
</evidence>
<feature type="domain" description="GRF-type" evidence="9">
    <location>
        <begin position="790"/>
        <end position="831"/>
    </location>
</feature>
<gene>
    <name evidence="10" type="primary">A05g505430.1_BraROA</name>
    <name evidence="10" type="ORF">IGI04_019362</name>
</gene>
<dbReference type="Pfam" id="PF04434">
    <property type="entry name" value="SWIM"/>
    <property type="match status" value="1"/>
</dbReference>
<organism evidence="10 11">
    <name type="scientific">Brassica rapa subsp. trilocularis</name>
    <dbReference type="NCBI Taxonomy" id="1813537"/>
    <lineage>
        <taxon>Eukaryota</taxon>
        <taxon>Viridiplantae</taxon>
        <taxon>Streptophyta</taxon>
        <taxon>Embryophyta</taxon>
        <taxon>Tracheophyta</taxon>
        <taxon>Spermatophyta</taxon>
        <taxon>Magnoliopsida</taxon>
        <taxon>eudicotyledons</taxon>
        <taxon>Gunneridae</taxon>
        <taxon>Pentapetalae</taxon>
        <taxon>rosids</taxon>
        <taxon>malvids</taxon>
        <taxon>Brassicales</taxon>
        <taxon>Brassicaceae</taxon>
        <taxon>Brassiceae</taxon>
        <taxon>Brassica</taxon>
    </lineage>
</organism>
<feature type="domain" description="SWIM-type" evidence="8">
    <location>
        <begin position="604"/>
        <end position="642"/>
    </location>
</feature>
<feature type="compositionally biased region" description="Acidic residues" evidence="6">
    <location>
        <begin position="254"/>
        <end position="263"/>
    </location>
</feature>
<evidence type="ECO:0000256" key="7">
    <source>
        <dbReference type="SAM" id="Phobius"/>
    </source>
</evidence>
<feature type="region of interest" description="Disordered" evidence="6">
    <location>
        <begin position="367"/>
        <end position="523"/>
    </location>
</feature>
<evidence type="ECO:0000256" key="4">
    <source>
        <dbReference type="PROSITE-ProRule" id="PRU00325"/>
    </source>
</evidence>
<feature type="compositionally biased region" description="Acidic residues" evidence="6">
    <location>
        <begin position="464"/>
        <end position="473"/>
    </location>
</feature>
<dbReference type="PANTHER" id="PTHR33248">
    <property type="entry name" value="ZINC ION-BINDING PROTEIN"/>
    <property type="match status" value="1"/>
</dbReference>
<sequence length="1260" mass="142785">MSKKGYRTRELEAANFTHRGMSCIRYGEGGKGMADGGCSVSSIEGVYDSYIVVISGRWIMYDTGDWDFKLDSDRMGRAVYAKLITSVEALKRAIIESYGLVGVSVAVEMSYWLREHGSCAVGEREAPVQISNDKDFDLFTSACKVDKYINVFVTFKEEVDGKILYLRPMGNLLKSKEVASSNEMQVGSTSADVHTRNEVNDGETDLTEDEIILMGVAEIEAFYASNGFGMREVDGTTCEVQNKVDTTEDAALGEGEDDDDEDYDFNLWHDFVGRNCEWDDDKDDDGGVGGGCRTNVTYGRVRGEVVTKTRSGRTNPSSNKGSGPSTNKQRTANPPSTFEDYVDEDRDYIGSSRISMENIEEASNNLGVKSSDQVANTENHPDPNQEEDPSLDNNSQMLVLQTPPKPFNMHTREVDDSDDFVGQVPQCVSSRPTHDTSDGEDEDDDFVEPVPMCVSGGQTHETPDGEDEDDDFVEPVPQCVSGGQTHETLVGEDEDDDFIEPVPQSRSREEDARRRREKDKADDESLMKSVRAVELYGFEDVESSSNNEAVNDYTVDDIDFTLADADMYTGKLFSSKQELKISLHIYALKQRKISKMSGEIPPAVDELMENNLEDARASCTCLEFQKVGIPCRHAIAAAMFWNLKHSEFVADAYLKKTWNETTKGVTLPVPDPQDLFIPSEVSDLIMLPPKTKRPPGCPPTKRKRSAGEIPEGPKKKKLNTCSRCHISGHNKNYSQPSKSEDYGGHDSSDTEDCEVEDLIRRDQAELNYNYASTVQYPPQPEVKFGFLQTCYCGGRPKLATSRTVNDPGRRYYTCVNVNDGDCHVHKWWDDAVMEEMRARDTHTLQLSKKVDYLTFLNDYDPQLNKLKELQNETEQKLVRLEKVVSELAEKRTRLTNGFEYFVGGMVIILVLLGLVIIFKTPNNLSSQHSTISLHHTHQYHKMTDPYYKEMKHHKREYDWVSNCVYANYKIPTKCICGGAITVEADDRGRNYYVCKDFKNDGLHIRHDCLSALEEELDCLRSQYAEDVSLRRELRFELAQMREEIKEFKQLIMPGQNDRRKIQAILLQFAYSRRTHRAVVDREEIRDGLETDEFTTVEALFEEAEEVEEGLKETPPSTPRKRRRTSPDPRSSKRARKAEKKGDPEDEGYGYDGEEASGFKDDEEGEYWEWMQMETDVDDDASDRTDDTLGSGHSGLPHQRLSIGSLWILPFHKYHPIEGHGSMRLLNIMTYTGMTIVNRQLFACRRPLTIITEFWTSLAQR</sequence>
<evidence type="ECO:0000313" key="11">
    <source>
        <dbReference type="Proteomes" id="UP000823674"/>
    </source>
</evidence>
<feature type="compositionally biased region" description="Polar residues" evidence="6">
    <location>
        <begin position="308"/>
        <end position="336"/>
    </location>
</feature>
<dbReference type="InterPro" id="IPR007527">
    <property type="entry name" value="Znf_SWIM"/>
</dbReference>
<keyword evidence="2 4" id="KW-0863">Zinc-finger</keyword>
<evidence type="ECO:0000259" key="8">
    <source>
        <dbReference type="PROSITE" id="PS50966"/>
    </source>
</evidence>
<keyword evidence="7" id="KW-0472">Membrane</keyword>
<dbReference type="PROSITE" id="PS50966">
    <property type="entry name" value="ZF_SWIM"/>
    <property type="match status" value="1"/>
</dbReference>
<keyword evidence="11" id="KW-1185">Reference proteome</keyword>
<feature type="compositionally biased region" description="Basic and acidic residues" evidence="6">
    <location>
        <begin position="506"/>
        <end position="523"/>
    </location>
</feature>
<comment type="caution">
    <text evidence="10">The sequence shown here is derived from an EMBL/GenBank/DDBJ whole genome shotgun (WGS) entry which is preliminary data.</text>
</comment>
<keyword evidence="1" id="KW-0479">Metal-binding</keyword>
<feature type="region of interest" description="Disordered" evidence="6">
    <location>
        <begin position="303"/>
        <end position="343"/>
    </location>
</feature>
<reference evidence="10 11" key="1">
    <citation type="submission" date="2021-03" db="EMBL/GenBank/DDBJ databases">
        <authorList>
            <person name="King G.J."/>
            <person name="Bancroft I."/>
            <person name="Baten A."/>
            <person name="Bloomfield J."/>
            <person name="Borpatragohain P."/>
            <person name="He Z."/>
            <person name="Irish N."/>
            <person name="Irwin J."/>
            <person name="Liu K."/>
            <person name="Mauleon R.P."/>
            <person name="Moore J."/>
            <person name="Morris R."/>
            <person name="Ostergaard L."/>
            <person name="Wang B."/>
            <person name="Wells R."/>
        </authorList>
    </citation>
    <scope>NUCLEOTIDE SEQUENCE [LARGE SCALE GENOMIC DNA]</scope>
    <source>
        <strain evidence="10">R-o-18</strain>
        <tissue evidence="10">Leaf</tissue>
    </source>
</reference>
<dbReference type="InterPro" id="IPR010666">
    <property type="entry name" value="Znf_GRF"/>
</dbReference>
<feature type="region of interest" description="Disordered" evidence="6">
    <location>
        <begin position="687"/>
        <end position="719"/>
    </location>
</feature>
<evidence type="ECO:0000256" key="3">
    <source>
        <dbReference type="ARBA" id="ARBA00022833"/>
    </source>
</evidence>
<feature type="compositionally biased region" description="Acidic residues" evidence="6">
    <location>
        <begin position="1143"/>
        <end position="1158"/>
    </location>
</feature>
<keyword evidence="7" id="KW-1133">Transmembrane helix</keyword>
<dbReference type="SMART" id="SM00575">
    <property type="entry name" value="ZnF_PMZ"/>
    <property type="match status" value="1"/>
</dbReference>
<feature type="region of interest" description="Disordered" evidence="6">
    <location>
        <begin position="1102"/>
        <end position="1158"/>
    </location>
</feature>
<feature type="compositionally biased region" description="Acidic residues" evidence="6">
    <location>
        <begin position="490"/>
        <end position="499"/>
    </location>
</feature>
<evidence type="ECO:0000256" key="1">
    <source>
        <dbReference type="ARBA" id="ARBA00022723"/>
    </source>
</evidence>
<name>A0ABQ7MFL7_BRACM</name>
<evidence type="ECO:0000259" key="9">
    <source>
        <dbReference type="PROSITE" id="PS51999"/>
    </source>
</evidence>
<evidence type="ECO:0000313" key="10">
    <source>
        <dbReference type="EMBL" id="KAG5397548.1"/>
    </source>
</evidence>
<feature type="region of interest" description="Disordered" evidence="6">
    <location>
        <begin position="242"/>
        <end position="263"/>
    </location>
</feature>
<dbReference type="Proteomes" id="UP000823674">
    <property type="component" value="Chromosome A05"/>
</dbReference>
<dbReference type="InterPro" id="IPR006564">
    <property type="entry name" value="Znf_PMZ"/>
</dbReference>
<proteinExistence type="predicted"/>
<accession>A0ABQ7MFL7</accession>
<keyword evidence="3" id="KW-0862">Zinc</keyword>
<feature type="compositionally biased region" description="Acidic residues" evidence="6">
    <location>
        <begin position="438"/>
        <end position="447"/>
    </location>
</feature>
<evidence type="ECO:0008006" key="12">
    <source>
        <dbReference type="Google" id="ProtNLM"/>
    </source>
</evidence>
<evidence type="ECO:0000256" key="2">
    <source>
        <dbReference type="ARBA" id="ARBA00022771"/>
    </source>
</evidence>
<keyword evidence="7" id="KW-0812">Transmembrane</keyword>
<feature type="transmembrane region" description="Helical" evidence="7">
    <location>
        <begin position="900"/>
        <end position="918"/>
    </location>
</feature>
<feature type="coiled-coil region" evidence="5">
    <location>
        <begin position="863"/>
        <end position="890"/>
    </location>
</feature>
<protein>
    <recommendedName>
        <fullName evidence="12">SWIM-type domain-containing protein</fullName>
    </recommendedName>
</protein>
<feature type="compositionally biased region" description="Basic and acidic residues" evidence="6">
    <location>
        <begin position="738"/>
        <end position="748"/>
    </location>
</feature>
<feature type="region of interest" description="Disordered" evidence="6">
    <location>
        <begin position="731"/>
        <end position="752"/>
    </location>
</feature>
<dbReference type="PROSITE" id="PS51999">
    <property type="entry name" value="ZF_GRF"/>
    <property type="match status" value="1"/>
</dbReference>
<dbReference type="EMBL" id="JADBGQ010000005">
    <property type="protein sequence ID" value="KAG5397548.1"/>
    <property type="molecule type" value="Genomic_DNA"/>
</dbReference>
<evidence type="ECO:0000256" key="5">
    <source>
        <dbReference type="SAM" id="Coils"/>
    </source>
</evidence>